<organism evidence="3 4">
    <name type="scientific">Streptacidiphilus pinicola</name>
    <dbReference type="NCBI Taxonomy" id="2219663"/>
    <lineage>
        <taxon>Bacteria</taxon>
        <taxon>Bacillati</taxon>
        <taxon>Actinomycetota</taxon>
        <taxon>Actinomycetes</taxon>
        <taxon>Kitasatosporales</taxon>
        <taxon>Streptomycetaceae</taxon>
        <taxon>Streptacidiphilus</taxon>
    </lineage>
</organism>
<dbReference type="Proteomes" id="UP000248889">
    <property type="component" value="Unassembled WGS sequence"/>
</dbReference>
<feature type="domain" description="DUF402" evidence="2">
    <location>
        <begin position="22"/>
        <end position="152"/>
    </location>
</feature>
<evidence type="ECO:0000259" key="2">
    <source>
        <dbReference type="Pfam" id="PF04167"/>
    </source>
</evidence>
<accession>A0A2X0ILU9</accession>
<dbReference type="InterPro" id="IPR035930">
    <property type="entry name" value="FomD-like_sf"/>
</dbReference>
<proteinExistence type="predicted"/>
<sequence>MEQREVRVVVRKFDGSRHWHHTMLRLGEDEYGVWLGAPVGTVYGKGEDPAVYVSRERRVMLFPRDTWWTAMFQEAPARLDVYCDVTTPPEWVHPGEVTTVDLDLDVCRTRADASVQVVDEDEFAEHQVRYGYPPQVIGQAEGAAEWLSAALRDGVEPFGSRYRTWLAQVG</sequence>
<dbReference type="EMBL" id="QKYN01000038">
    <property type="protein sequence ID" value="RAG85637.1"/>
    <property type="molecule type" value="Genomic_DNA"/>
</dbReference>
<dbReference type="PANTHER" id="PTHR39159:SF1">
    <property type="entry name" value="UPF0374 PROTEIN YGAC"/>
    <property type="match status" value="1"/>
</dbReference>
<dbReference type="Pfam" id="PF04167">
    <property type="entry name" value="DUF402"/>
    <property type="match status" value="1"/>
</dbReference>
<dbReference type="SUPFAM" id="SSF159234">
    <property type="entry name" value="FomD-like"/>
    <property type="match status" value="1"/>
</dbReference>
<dbReference type="PANTHER" id="PTHR39159">
    <property type="match status" value="1"/>
</dbReference>
<protein>
    <submittedName>
        <fullName evidence="3">DUF402 domain-containing protein</fullName>
    </submittedName>
</protein>
<dbReference type="InterPro" id="IPR007295">
    <property type="entry name" value="DUF402"/>
</dbReference>
<evidence type="ECO:0000313" key="3">
    <source>
        <dbReference type="EMBL" id="RAG85637.1"/>
    </source>
</evidence>
<evidence type="ECO:0000313" key="4">
    <source>
        <dbReference type="Proteomes" id="UP000248889"/>
    </source>
</evidence>
<dbReference type="GO" id="GO:0016787">
    <property type="term" value="F:hydrolase activity"/>
    <property type="evidence" value="ECO:0007669"/>
    <property type="project" value="UniProtKB-KW"/>
</dbReference>
<gene>
    <name evidence="3" type="ORF">DN069_10305</name>
</gene>
<evidence type="ECO:0000256" key="1">
    <source>
        <dbReference type="ARBA" id="ARBA00022801"/>
    </source>
</evidence>
<keyword evidence="4" id="KW-1185">Reference proteome</keyword>
<reference evidence="3 4" key="1">
    <citation type="submission" date="2018-06" db="EMBL/GenBank/DDBJ databases">
        <title>Streptacidiphilus pinicola sp. nov., isolated from pine grove soil.</title>
        <authorList>
            <person name="Roh S.G."/>
            <person name="Park S."/>
            <person name="Kim M.-K."/>
            <person name="Yun B.-R."/>
            <person name="Park J."/>
            <person name="Kim M.J."/>
            <person name="Kim Y.S."/>
            <person name="Kim S.B."/>
        </authorList>
    </citation>
    <scope>NUCLEOTIDE SEQUENCE [LARGE SCALE GENOMIC DNA]</scope>
    <source>
        <strain evidence="3 4">MMS16-CNU450</strain>
    </source>
</reference>
<dbReference type="Gene3D" id="2.40.380.10">
    <property type="entry name" value="FomD-like"/>
    <property type="match status" value="1"/>
</dbReference>
<dbReference type="RefSeq" id="WP_111500599.1">
    <property type="nucleotide sequence ID" value="NZ_QKYN01000038.1"/>
</dbReference>
<comment type="caution">
    <text evidence="3">The sequence shown here is derived from an EMBL/GenBank/DDBJ whole genome shotgun (WGS) entry which is preliminary data.</text>
</comment>
<dbReference type="OrthoDB" id="3531052at2"/>
<keyword evidence="1" id="KW-0378">Hydrolase</keyword>
<dbReference type="InterPro" id="IPR050212">
    <property type="entry name" value="Ntdp-like"/>
</dbReference>
<name>A0A2X0ILU9_9ACTN</name>
<dbReference type="AlphaFoldDB" id="A0A2X0ILU9"/>